<feature type="region of interest" description="Disordered" evidence="2">
    <location>
        <begin position="14"/>
        <end position="56"/>
    </location>
</feature>
<feature type="domain" description="TASOR alpha/beta" evidence="4">
    <location>
        <begin position="1134"/>
        <end position="1162"/>
    </location>
</feature>
<name>A0A556U2F6_BAGYA</name>
<dbReference type="Proteomes" id="UP000319801">
    <property type="component" value="Unassembled WGS sequence"/>
</dbReference>
<sequence length="1783" mass="196121">MACNLNEDRKYERDGVKLSGVCQDSSESQEQLSASTTTTSKQNGEQAGCEDEQMSERDACKRQKSGLTDLKNCSTSPSALHKSSEELSRKTFQIPRKIKERKGLLQQLVPESWEFEELFKLLSSSYLDSSSRGAFTYTKAYLVHNELLEKEYIEKKRELKHAGRTDAELTDSFAFLLPDAKKTHWVCEKGLSVGHARINNLGNPTKGVYLSKYSDLLQMNPFEAGASGEIIIFKVMKGKLKNIFENTPKSNLEPTPKFDCHVHKNASKVTSLLSYRAFELTQQYFYEFAFEELKSRPRHVCPYAVVSFRYKGKESTRSTNRLSSGLYDGHRGWRRYTVWSGSLVNRGEELYQVCIRSPNLPFLPVKLPDKIDINMAMHLDQVRRKIPASFLSWDSYNGTQEEVMKCGMYCSLFDVMAKSKQGNCLSGLLHKMEKEKMVLVKPLAERGFLFLLSSAHLHSSNERRGRSDRGLQALFVYQESRITGRLVSKQTGLHVDSLLPLEPKDPNTEHLKTFAPALHHAFFKLRSSQPKDLASAVKCQVLDYLHLREHASGRSYSLPDYRSNSDNRPGPYPSQRPKSMDSLLKTYIHAPVNFQLAITCLQQDVEDSGPAMVDEYSPVSDWSGSGSTRTGLAQSNGGGVQKPQAEYDKEKMEKLLKLIQMHKRSLGKEDGGMQERSEDWEPAGHKRRPEADLPGSVSKYLKTDDLSNGEQGRVPQGETSMSLSAMMDSMGMLDVDLREQVSHTAPIQDVHSLLKFFITALKKVSQTSATAASASAAHLMLPGQIQDILVPERICEPAEPPAHYEHSLRGRHAEDEQVSHDYLEDQMAGSVGSMDLCSEASSFEQQVQLSSEASHNRLQWRSTSTVPVCAVEVGTSGTSLIDKSVPAAEQTLDSILDQEFQSLRSGIQELMDSQKIYYVSQATLPCHEASSSFLESTFSPYVSKHISPLPVQGYISTLCEKMNHMISSHYASLYPVSQNDAVQPSPSVADISVALGGPPTVIPAAVLSSKQSASKAKAHESLHKSASKPQIQTPTPHSPVPKKQPSPTRKSHPEKKTDAKVANVSDRPKSMSGVNTDVPIIPEVPSEPAQVGAPGGDVIGQIKPDVLCTLVEIMQMNAVKFYIQRGEEENELYTEVKKLSAVYFAGVDSLDDVKNRTYNELFVSGGLIVSDELILNPDFVTLEKLQVFLQLLEGHSMPWKWKVHCKTQKKLKELSRSNSEALDLLNLLTAYQKKHLVEFLPYHECDAPSRQAPDLDCLVKLQAQHTQLRHIIFLTDKSIDVHTLSSNGIITASLNNIITDFEGLISRTQAEDTIQPVVPAPGNSHAEPDACMEEEDMSLDSDEDATVQTEDRTAEKQTSLPLQPKSEDILPPLSDPHSTEPLPSCPVDYNILKEAISQYRASKQTGMSVTDGEENFASFGVNPHQSYLYPNSTQWSPFTGSPGCHMTSSYSSPSCSTSQDYSQGCSTNVTPGSTVPLSQTANQASSNSTCVNPSANTAALALSQPPCSNEDVDPEVLPCPQPLPQTQTQSFNNDSQTFLSGPQDTQTKAINPPVLALSSSVPCTLPSYTNTPVIPGPIPPPPVPALYNWPALAGAQNPYVPGVSPAPFVKNEGAASSEGLCIAPDESLTLNNKADENLSDTQFQDGGTEKSNTMGSLMPSNQGSRTSVNSCTESQRGGMVPAFGIIGGGMHSNSRALLPRPGVPMRPACRGGPHGPISHGGNRMFGPRGPMPGLMDIRRGGFRGRGVPPMPMRSRPSRGPMWGGPHCNWGYGPPKDYYSDYTY</sequence>
<dbReference type="InterPro" id="IPR056242">
    <property type="entry name" value="PIN_TASOR"/>
</dbReference>
<comment type="similarity">
    <text evidence="1">Belongs to the TASOR family.</text>
</comment>
<dbReference type="EMBL" id="VCAZ01000040">
    <property type="protein sequence ID" value="TSM04872.1"/>
    <property type="molecule type" value="Genomic_DNA"/>
</dbReference>
<evidence type="ECO:0000259" key="5">
    <source>
        <dbReference type="Pfam" id="PF24630"/>
    </source>
</evidence>
<proteinExistence type="inferred from homology"/>
<feature type="region of interest" description="Disordered" evidence="2">
    <location>
        <begin position="1635"/>
        <end position="1675"/>
    </location>
</feature>
<dbReference type="Pfam" id="PF23314">
    <property type="entry name" value="TASOR_alpha-beta"/>
    <property type="match status" value="1"/>
</dbReference>
<dbReference type="CDD" id="cd22569">
    <property type="entry name" value="TASOR_PBD"/>
    <property type="match status" value="1"/>
</dbReference>
<feature type="region of interest" description="Disordered" evidence="2">
    <location>
        <begin position="1012"/>
        <end position="1075"/>
    </location>
</feature>
<dbReference type="GO" id="GO:0045814">
    <property type="term" value="P:negative regulation of gene expression, epigenetic"/>
    <property type="evidence" value="ECO:0007669"/>
    <property type="project" value="InterPro"/>
</dbReference>
<organism evidence="6 7">
    <name type="scientific">Bagarius yarrelli</name>
    <name type="common">Goonch</name>
    <name type="synonym">Bagrus yarrelli</name>
    <dbReference type="NCBI Taxonomy" id="175774"/>
    <lineage>
        <taxon>Eukaryota</taxon>
        <taxon>Metazoa</taxon>
        <taxon>Chordata</taxon>
        <taxon>Craniata</taxon>
        <taxon>Vertebrata</taxon>
        <taxon>Euteleostomi</taxon>
        <taxon>Actinopterygii</taxon>
        <taxon>Neopterygii</taxon>
        <taxon>Teleostei</taxon>
        <taxon>Ostariophysi</taxon>
        <taxon>Siluriformes</taxon>
        <taxon>Sisoridae</taxon>
        <taxon>Sisorinae</taxon>
        <taxon>Bagarius</taxon>
    </lineage>
</organism>
<feature type="region of interest" description="Disordered" evidence="2">
    <location>
        <begin position="665"/>
        <end position="697"/>
    </location>
</feature>
<feature type="region of interest" description="Disordered" evidence="2">
    <location>
        <begin position="1333"/>
        <end position="1382"/>
    </location>
</feature>
<protein>
    <submittedName>
        <fullName evidence="6">Protein TASOR</fullName>
    </submittedName>
</protein>
<dbReference type="PANTHER" id="PTHR16207:SF1">
    <property type="entry name" value="PROTEIN TASOR"/>
    <property type="match status" value="1"/>
</dbReference>
<dbReference type="Pfam" id="PF12509">
    <property type="entry name" value="DUF3715"/>
    <property type="match status" value="1"/>
</dbReference>
<dbReference type="GO" id="GO:0005654">
    <property type="term" value="C:nucleoplasm"/>
    <property type="evidence" value="ECO:0007669"/>
    <property type="project" value="TreeGrafter"/>
</dbReference>
<evidence type="ECO:0000259" key="4">
    <source>
        <dbReference type="Pfam" id="PF23314"/>
    </source>
</evidence>
<evidence type="ECO:0000256" key="2">
    <source>
        <dbReference type="SAM" id="MobiDB-lite"/>
    </source>
</evidence>
<reference evidence="6 7" key="1">
    <citation type="journal article" date="2019" name="Genome Biol. Evol.">
        <title>Whole-Genome Sequencing of the Giant Devil Catfish, Bagarius yarrelli.</title>
        <authorList>
            <person name="Jiang W."/>
            <person name="Lv Y."/>
            <person name="Cheng L."/>
            <person name="Yang K."/>
            <person name="Chao B."/>
            <person name="Wang X."/>
            <person name="Li Y."/>
            <person name="Pan X."/>
            <person name="You X."/>
            <person name="Zhang Y."/>
            <person name="Yang J."/>
            <person name="Li J."/>
            <person name="Zhang X."/>
            <person name="Liu S."/>
            <person name="Sun C."/>
            <person name="Yang J."/>
            <person name="Shi Q."/>
        </authorList>
    </citation>
    <scope>NUCLEOTIDE SEQUENCE [LARGE SCALE GENOMIC DNA]</scope>
    <source>
        <strain evidence="6">JWS20170419001</strain>
        <tissue evidence="6">Muscle</tissue>
    </source>
</reference>
<evidence type="ECO:0000313" key="6">
    <source>
        <dbReference type="EMBL" id="TSM04872.1"/>
    </source>
</evidence>
<accession>A0A556U2F6</accession>
<keyword evidence="7" id="KW-1185">Reference proteome</keyword>
<dbReference type="Pfam" id="PF24630">
    <property type="entry name" value="PIN_TASOR"/>
    <property type="match status" value="1"/>
</dbReference>
<feature type="region of interest" description="Disordered" evidence="2">
    <location>
        <begin position="618"/>
        <end position="645"/>
    </location>
</feature>
<feature type="compositionally biased region" description="Acidic residues" evidence="2">
    <location>
        <begin position="1333"/>
        <end position="1345"/>
    </location>
</feature>
<feature type="compositionally biased region" description="Polar residues" evidence="2">
    <location>
        <begin position="22"/>
        <end position="45"/>
    </location>
</feature>
<evidence type="ECO:0000259" key="3">
    <source>
        <dbReference type="Pfam" id="PF12509"/>
    </source>
</evidence>
<feature type="region of interest" description="Disordered" evidence="2">
    <location>
        <begin position="1744"/>
        <end position="1765"/>
    </location>
</feature>
<evidence type="ECO:0000313" key="7">
    <source>
        <dbReference type="Proteomes" id="UP000319801"/>
    </source>
</evidence>
<dbReference type="PANTHER" id="PTHR16207">
    <property type="entry name" value="SET DOMAIN-CONTAINING PROTEIN"/>
    <property type="match status" value="1"/>
</dbReference>
<dbReference type="InterPro" id="IPR056243">
    <property type="entry name" value="TASOR_ab_dom"/>
</dbReference>
<dbReference type="GO" id="GO:0000792">
    <property type="term" value="C:heterochromatin"/>
    <property type="evidence" value="ECO:0007669"/>
    <property type="project" value="TreeGrafter"/>
</dbReference>
<feature type="compositionally biased region" description="Basic and acidic residues" evidence="2">
    <location>
        <begin position="666"/>
        <end position="684"/>
    </location>
</feature>
<feature type="region of interest" description="Disordered" evidence="2">
    <location>
        <begin position="1504"/>
        <end position="1547"/>
    </location>
</feature>
<comment type="caution">
    <text evidence="6">The sequence shown here is derived from an EMBL/GenBank/DDBJ whole genome shotgun (WGS) entry which is preliminary data.</text>
</comment>
<feature type="domain" description="TASOR PIN" evidence="5">
    <location>
        <begin position="1166"/>
        <end position="1303"/>
    </location>
</feature>
<dbReference type="OrthoDB" id="5960959at2759"/>
<evidence type="ECO:0000256" key="1">
    <source>
        <dbReference type="ARBA" id="ARBA00008058"/>
    </source>
</evidence>
<feature type="compositionally biased region" description="Polar residues" evidence="2">
    <location>
        <begin position="620"/>
        <end position="635"/>
    </location>
</feature>
<feature type="compositionally biased region" description="Polar residues" evidence="2">
    <location>
        <begin position="1530"/>
        <end position="1547"/>
    </location>
</feature>
<dbReference type="InterPro" id="IPR046432">
    <property type="entry name" value="TASOR"/>
</dbReference>
<dbReference type="GO" id="GO:0003682">
    <property type="term" value="F:chromatin binding"/>
    <property type="evidence" value="ECO:0007669"/>
    <property type="project" value="TreeGrafter"/>
</dbReference>
<feature type="region of interest" description="Disordered" evidence="2">
    <location>
        <begin position="555"/>
        <end position="579"/>
    </location>
</feature>
<feature type="domain" description="TASOR pseudo-PARP" evidence="3">
    <location>
        <begin position="158"/>
        <end position="302"/>
    </location>
</feature>
<feature type="compositionally biased region" description="Polar residues" evidence="2">
    <location>
        <begin position="1639"/>
        <end position="1675"/>
    </location>
</feature>
<dbReference type="GO" id="GO:0097355">
    <property type="term" value="P:protein localization to heterochromatin"/>
    <property type="evidence" value="ECO:0007669"/>
    <property type="project" value="TreeGrafter"/>
</dbReference>
<dbReference type="InterPro" id="IPR022188">
    <property type="entry name" value="TASOR_DUF3715"/>
</dbReference>
<gene>
    <name evidence="6" type="ORF">Baya_7757</name>
</gene>